<sequence length="476" mass="51537">MPSARLLLQMPPGSQSLQILRSVTTTTAAAFHSSCASSSRTDRANRSGGNGRRSCRYASTVATASPTATLLPLSSALRPECEACPRTRQHGAAFGTAATSQRASFPRHGTAVAPLSPEKEEAGLGDSKQTAQRPQQETVKPESSSGDGSGTEAASAEEQTSESAAERRSRNDVDEDDKTVTAASAGPADVIELGPPTTPEGPIEAIFGGSAEGGDPPQQGQQKLLSQRQPPHLAPPPYVHHFDSYSLVRQLASSGYTQAQAITAMKAVRGLLGRHLDVAQSGLVSKSDVENEAYLFKAACAELGIEVRNNRRRADEQMRQQRALLQHEVDIVAQTVSQELLTLNDVVRGLFDDRKMAVREEQKAAESQIQKLNYKITIMLNSEMRSQIEGLRWVLIRRSVLGIIFMVIVSLGSLRYASYRSRELEKEKERQRQLQLDHQLEADQAARAAEAALRSSADAKTNGNTLPEDAEFLTAN</sequence>
<evidence type="ECO:0000256" key="2">
    <source>
        <dbReference type="ARBA" id="ARBA00004370"/>
    </source>
</evidence>
<keyword evidence="4 9" id="KW-1133">Transmembrane helix</keyword>
<protein>
    <recommendedName>
        <fullName evidence="12">Moz protein represents a chromatin-associated acetyltransferase</fullName>
    </recommendedName>
</protein>
<gene>
    <name evidence="10" type="ORF">CMQ_4857</name>
</gene>
<evidence type="ECO:0000256" key="3">
    <source>
        <dbReference type="ARBA" id="ARBA00022692"/>
    </source>
</evidence>
<feature type="compositionally biased region" description="Polar residues" evidence="8">
    <location>
        <begin position="127"/>
        <end position="138"/>
    </location>
</feature>
<proteinExistence type="predicted"/>
<evidence type="ECO:0000256" key="7">
    <source>
        <dbReference type="ARBA" id="ARBA00023136"/>
    </source>
</evidence>
<dbReference type="RefSeq" id="XP_014168488.1">
    <property type="nucleotide sequence ID" value="XM_014313013.1"/>
</dbReference>
<name>F0XUB5_GROCL</name>
<dbReference type="PANTHER" id="PTHR14360">
    <property type="entry name" value="PROTEIN FMP32, MITOCHONDRIAL"/>
    <property type="match status" value="1"/>
</dbReference>
<feature type="compositionally biased region" description="Low complexity" evidence="8">
    <location>
        <begin position="142"/>
        <end position="163"/>
    </location>
</feature>
<dbReference type="GO" id="GO:0005739">
    <property type="term" value="C:mitochondrion"/>
    <property type="evidence" value="ECO:0007669"/>
    <property type="project" value="UniProtKB-SubCell"/>
</dbReference>
<dbReference type="InParanoid" id="F0XUB5"/>
<organism evidence="11">
    <name type="scientific">Grosmannia clavigera (strain kw1407 / UAMH 11150)</name>
    <name type="common">Blue stain fungus</name>
    <name type="synonym">Graphiocladiella clavigera</name>
    <dbReference type="NCBI Taxonomy" id="655863"/>
    <lineage>
        <taxon>Eukaryota</taxon>
        <taxon>Fungi</taxon>
        <taxon>Dikarya</taxon>
        <taxon>Ascomycota</taxon>
        <taxon>Pezizomycotina</taxon>
        <taxon>Sordariomycetes</taxon>
        <taxon>Sordariomycetidae</taxon>
        <taxon>Ophiostomatales</taxon>
        <taxon>Ophiostomataceae</taxon>
        <taxon>Leptographium</taxon>
    </lineage>
</organism>
<keyword evidence="6" id="KW-0496">Mitochondrion</keyword>
<evidence type="ECO:0000313" key="10">
    <source>
        <dbReference type="EMBL" id="EFW99005.1"/>
    </source>
</evidence>
<dbReference type="OrthoDB" id="5424147at2759"/>
<feature type="region of interest" description="Disordered" evidence="8">
    <location>
        <begin position="92"/>
        <end position="235"/>
    </location>
</feature>
<evidence type="ECO:0000256" key="1">
    <source>
        <dbReference type="ARBA" id="ARBA00004173"/>
    </source>
</evidence>
<dbReference type="InterPro" id="IPR024461">
    <property type="entry name" value="CCDC90-like"/>
</dbReference>
<dbReference type="Proteomes" id="UP000007796">
    <property type="component" value="Unassembled WGS sequence"/>
</dbReference>
<dbReference type="PANTHER" id="PTHR14360:SF12">
    <property type="entry name" value="MOZ PROTEIN REPRESENTS A CHROMATIN-ASSOCIATED ACETYLTRANSFERASE"/>
    <property type="match status" value="1"/>
</dbReference>
<dbReference type="GeneID" id="25978114"/>
<dbReference type="HOGENOM" id="CLU_030970_1_0_1"/>
<dbReference type="AlphaFoldDB" id="F0XUB5"/>
<dbReference type="GO" id="GO:0016020">
    <property type="term" value="C:membrane"/>
    <property type="evidence" value="ECO:0007669"/>
    <property type="project" value="UniProtKB-SubCell"/>
</dbReference>
<dbReference type="EMBL" id="GL630006">
    <property type="protein sequence ID" value="EFW99005.1"/>
    <property type="molecule type" value="Genomic_DNA"/>
</dbReference>
<reference evidence="10 11" key="1">
    <citation type="journal article" date="2011" name="Proc. Natl. Acad. Sci. U.S.A.">
        <title>Genome and transcriptome analyses of the mountain pine beetle-fungal symbiont Grosmannia clavigera, a lodgepole pine pathogen.</title>
        <authorList>
            <person name="DiGuistini S."/>
            <person name="Wang Y."/>
            <person name="Liao N.Y."/>
            <person name="Taylor G."/>
            <person name="Tanguay P."/>
            <person name="Feau N."/>
            <person name="Henrissat B."/>
            <person name="Chan S.K."/>
            <person name="Hesse-Orce U."/>
            <person name="Alamouti S.M."/>
            <person name="Tsui C.K.M."/>
            <person name="Docking R.T."/>
            <person name="Levasseur A."/>
            <person name="Haridas S."/>
            <person name="Robertson G."/>
            <person name="Birol I."/>
            <person name="Holt R.A."/>
            <person name="Marra M.A."/>
            <person name="Hamelin R.C."/>
            <person name="Hirst M."/>
            <person name="Jones S.J.M."/>
            <person name="Bohlmann J."/>
            <person name="Breuil C."/>
        </authorList>
    </citation>
    <scope>NUCLEOTIDE SEQUENCE [LARGE SCALE GENOMIC DNA]</scope>
    <source>
        <strain evidence="11">kw1407 / UAMH 11150</strain>
    </source>
</reference>
<feature type="region of interest" description="Disordered" evidence="8">
    <location>
        <begin position="35"/>
        <end position="54"/>
    </location>
</feature>
<evidence type="ECO:0000256" key="6">
    <source>
        <dbReference type="ARBA" id="ARBA00023128"/>
    </source>
</evidence>
<feature type="region of interest" description="Disordered" evidence="8">
    <location>
        <begin position="451"/>
        <end position="476"/>
    </location>
</feature>
<feature type="compositionally biased region" description="Low complexity" evidence="8">
    <location>
        <begin position="216"/>
        <end position="230"/>
    </location>
</feature>
<keyword evidence="3 9" id="KW-0812">Transmembrane</keyword>
<dbReference type="Pfam" id="PF07798">
    <property type="entry name" value="CCDC90-like"/>
    <property type="match status" value="1"/>
</dbReference>
<dbReference type="Gene3D" id="1.20.5.340">
    <property type="match status" value="1"/>
</dbReference>
<feature type="transmembrane region" description="Helical" evidence="9">
    <location>
        <begin position="400"/>
        <end position="418"/>
    </location>
</feature>
<comment type="subcellular location">
    <subcellularLocation>
        <location evidence="2">Membrane</location>
    </subcellularLocation>
    <subcellularLocation>
        <location evidence="1">Mitochondrion</location>
    </subcellularLocation>
</comment>
<evidence type="ECO:0000256" key="4">
    <source>
        <dbReference type="ARBA" id="ARBA00022989"/>
    </source>
</evidence>
<keyword evidence="11" id="KW-1185">Reference proteome</keyword>
<evidence type="ECO:0000256" key="8">
    <source>
        <dbReference type="SAM" id="MobiDB-lite"/>
    </source>
</evidence>
<evidence type="ECO:0000256" key="5">
    <source>
        <dbReference type="ARBA" id="ARBA00023054"/>
    </source>
</evidence>
<evidence type="ECO:0008006" key="12">
    <source>
        <dbReference type="Google" id="ProtNLM"/>
    </source>
</evidence>
<dbReference type="eggNOG" id="ENOG502S1C3">
    <property type="taxonomic scope" value="Eukaryota"/>
</dbReference>
<evidence type="ECO:0000313" key="11">
    <source>
        <dbReference type="Proteomes" id="UP000007796"/>
    </source>
</evidence>
<keyword evidence="5" id="KW-0175">Coiled coil</keyword>
<keyword evidence="7 9" id="KW-0472">Membrane</keyword>
<evidence type="ECO:0000256" key="9">
    <source>
        <dbReference type="SAM" id="Phobius"/>
    </source>
</evidence>
<accession>F0XUB5</accession>
<dbReference type="STRING" id="655863.F0XUB5"/>